<dbReference type="AlphaFoldDB" id="A0A2S6EZH7"/>
<name>A0A2S6EZH7_LEGPN</name>
<dbReference type="SMART" id="SM00052">
    <property type="entry name" value="EAL"/>
    <property type="match status" value="1"/>
</dbReference>
<dbReference type="PROSITE" id="PS50883">
    <property type="entry name" value="EAL"/>
    <property type="match status" value="1"/>
</dbReference>
<dbReference type="Proteomes" id="UP000239239">
    <property type="component" value="Unassembled WGS sequence"/>
</dbReference>
<dbReference type="Gene3D" id="3.20.20.450">
    <property type="entry name" value="EAL domain"/>
    <property type="match status" value="1"/>
</dbReference>
<dbReference type="PANTHER" id="PTHR33121:SF79">
    <property type="entry name" value="CYCLIC DI-GMP PHOSPHODIESTERASE PDED-RELATED"/>
    <property type="match status" value="1"/>
</dbReference>
<gene>
    <name evidence="1" type="ORF">C3928_07395</name>
</gene>
<evidence type="ECO:0000313" key="1">
    <source>
        <dbReference type="EMBL" id="PPK30582.1"/>
    </source>
</evidence>
<dbReference type="CDD" id="cd01948">
    <property type="entry name" value="EAL"/>
    <property type="match status" value="1"/>
</dbReference>
<dbReference type="OrthoDB" id="675397at2"/>
<organism evidence="1 2">
    <name type="scientific">Legionella pneumophila</name>
    <dbReference type="NCBI Taxonomy" id="446"/>
    <lineage>
        <taxon>Bacteria</taxon>
        <taxon>Pseudomonadati</taxon>
        <taxon>Pseudomonadota</taxon>
        <taxon>Gammaproteobacteria</taxon>
        <taxon>Legionellales</taxon>
        <taxon>Legionellaceae</taxon>
        <taxon>Legionella</taxon>
    </lineage>
</organism>
<dbReference type="EMBL" id="PQWY01000011">
    <property type="protein sequence ID" value="PPK30582.1"/>
    <property type="molecule type" value="Genomic_DNA"/>
</dbReference>
<dbReference type="InterPro" id="IPR001633">
    <property type="entry name" value="EAL_dom"/>
</dbReference>
<evidence type="ECO:0000313" key="2">
    <source>
        <dbReference type="Proteomes" id="UP000239239"/>
    </source>
</evidence>
<dbReference type="PANTHER" id="PTHR33121">
    <property type="entry name" value="CYCLIC DI-GMP PHOSPHODIESTERASE PDEF"/>
    <property type="match status" value="1"/>
</dbReference>
<reference evidence="1 2" key="1">
    <citation type="submission" date="2018-02" db="EMBL/GenBank/DDBJ databases">
        <title>Draft genome sequences of four Legionella pneumophila clinical strains isolated in Ontario.</title>
        <authorList>
            <person name="Fortuna A."/>
            <person name="Ramnarine R."/>
            <person name="Li A."/>
            <person name="Frantz C."/>
            <person name="Mallo G."/>
        </authorList>
    </citation>
    <scope>NUCLEOTIDE SEQUENCE [LARGE SCALE GENOMIC DNA]</scope>
    <source>
        <strain evidence="1 2">LG61</strain>
    </source>
</reference>
<dbReference type="InterPro" id="IPR035919">
    <property type="entry name" value="EAL_sf"/>
</dbReference>
<dbReference type="Pfam" id="PF00563">
    <property type="entry name" value="EAL"/>
    <property type="match status" value="1"/>
</dbReference>
<dbReference type="RefSeq" id="WP_027226970.1">
    <property type="nucleotide sequence ID" value="NZ_CP017601.1"/>
</dbReference>
<dbReference type="InterPro" id="IPR050706">
    <property type="entry name" value="Cyclic-di-GMP_PDE-like"/>
</dbReference>
<dbReference type="GO" id="GO:0071111">
    <property type="term" value="F:cyclic-guanylate-specific phosphodiesterase activity"/>
    <property type="evidence" value="ECO:0007669"/>
    <property type="project" value="InterPro"/>
</dbReference>
<sequence length="533" mass="61514">MSKVIHKLSLFLYKKFKIIWIFFTIAILISAFYTNWNLNQKRAYKDLKEVAINLSNNIDGFIEDLLQEIYTLPVYGKKIVDCKSDLYPFLEHIILNNPKISGVIISDNKHKLFCSTLPNNNKDLIATSTRSRSISGPYELPLFDQPVYLIQQKMGNYLIGIFVIASVLKNELQTEKKQSTAIALYNEDEKKNILRIQYAEQNKNWILSKTQETKTQNSPLSLFAIEKLQSINGISVVVSENSKTILYNFWYTQIITIFIILICSFILHVLIQNMMTKRYSLQGAIKLAIKNEEFYPVYQPLFDCDKERFSGAEVLLRWENEDSQIIMPDFFIVEAEATGLIVPITLQIIEIAFKEFKSLLEERSYFHLAFNISALHFTDSVFFNHFYKLIEKYNISPHQIIFEITERELLDKNDTVFINKMQELRQTGFSLAVDDYGTGHASISYLQHFPFNYLKIDKLFVQAIGSNDIIESLNDAIIQMAKGLNLVTIAEGVETKDQANYLANNGVRLQQGWYYSKGLSIAELTALLKGEKI</sequence>
<accession>A0A2S6EZH7</accession>
<proteinExistence type="predicted"/>
<comment type="caution">
    <text evidence="1">The sequence shown here is derived from an EMBL/GenBank/DDBJ whole genome shotgun (WGS) entry which is preliminary data.</text>
</comment>
<protein>
    <submittedName>
        <fullName evidence="1">EAL domain-containing protein</fullName>
    </submittedName>
</protein>
<dbReference type="SUPFAM" id="SSF141868">
    <property type="entry name" value="EAL domain-like"/>
    <property type="match status" value="1"/>
</dbReference>